<dbReference type="Proteomes" id="UP001221142">
    <property type="component" value="Unassembled WGS sequence"/>
</dbReference>
<dbReference type="InterPro" id="IPR040079">
    <property type="entry name" value="Glutathione_S-Trfase"/>
</dbReference>
<dbReference type="CDD" id="cd03044">
    <property type="entry name" value="GST_N_EF1Bgamma"/>
    <property type="match status" value="1"/>
</dbReference>
<sequence length="227" mass="25075">MSDTVAGTLWTTPGQFTGKAIKATAAYAGIKIAYPASYIHFEDNYKPDFVTKFPYSKVPAWEGADGFTLFESAPIARYIASLAPESGLLGKTAKEAALIDQWIHLMEEANNYTENIELYIQHVLTPYSKSSHELFVQYQIRALRVLNSHLAQRTFLVGDALTLADIFIAALVLRACGINIATAERAKLPHLVRHMEMVLNQPVFVEAGIFPPIPVLDKAGSPFLSFD</sequence>
<name>A0AAD7BRW9_9AGAR</name>
<dbReference type="EMBL" id="JARKIF010000010">
    <property type="protein sequence ID" value="KAJ7628743.1"/>
    <property type="molecule type" value="Genomic_DNA"/>
</dbReference>
<dbReference type="Gene3D" id="1.20.1050.10">
    <property type="match status" value="1"/>
</dbReference>
<dbReference type="InterPro" id="IPR036282">
    <property type="entry name" value="Glutathione-S-Trfase_C_sf"/>
</dbReference>
<dbReference type="SUPFAM" id="SSF47616">
    <property type="entry name" value="GST C-terminal domain-like"/>
    <property type="match status" value="1"/>
</dbReference>
<gene>
    <name evidence="4" type="ORF">FB45DRAFT_794655</name>
</gene>
<comment type="caution">
    <text evidence="4">The sequence shown here is derived from an EMBL/GenBank/DDBJ whole genome shotgun (WGS) entry which is preliminary data.</text>
</comment>
<dbReference type="InterPro" id="IPR036249">
    <property type="entry name" value="Thioredoxin-like_sf"/>
</dbReference>
<dbReference type="PROSITE" id="PS50405">
    <property type="entry name" value="GST_CTER"/>
    <property type="match status" value="1"/>
</dbReference>
<evidence type="ECO:0000313" key="4">
    <source>
        <dbReference type="EMBL" id="KAJ7628743.1"/>
    </source>
</evidence>
<dbReference type="GO" id="GO:0005634">
    <property type="term" value="C:nucleus"/>
    <property type="evidence" value="ECO:0007669"/>
    <property type="project" value="TreeGrafter"/>
</dbReference>
<dbReference type="Pfam" id="PF00043">
    <property type="entry name" value="GST_C"/>
    <property type="match status" value="1"/>
</dbReference>
<keyword evidence="5" id="KW-1185">Reference proteome</keyword>
<dbReference type="InterPro" id="IPR004046">
    <property type="entry name" value="GST_C"/>
</dbReference>
<dbReference type="InterPro" id="IPR010987">
    <property type="entry name" value="Glutathione-S-Trfase_C-like"/>
</dbReference>
<proteinExistence type="inferred from homology"/>
<protein>
    <submittedName>
        <fullName evidence="4">Glutathione S-transferase C-terminal-like protein</fullName>
    </submittedName>
</protein>
<dbReference type="GO" id="GO:0005737">
    <property type="term" value="C:cytoplasm"/>
    <property type="evidence" value="ECO:0007669"/>
    <property type="project" value="TreeGrafter"/>
</dbReference>
<evidence type="ECO:0000259" key="3">
    <source>
        <dbReference type="PROSITE" id="PS50405"/>
    </source>
</evidence>
<dbReference type="PANTHER" id="PTHR43986">
    <property type="entry name" value="ELONGATION FACTOR 1-GAMMA"/>
    <property type="match status" value="1"/>
</dbReference>
<dbReference type="Pfam" id="PF02798">
    <property type="entry name" value="GST_N"/>
    <property type="match status" value="1"/>
</dbReference>
<evidence type="ECO:0000259" key="2">
    <source>
        <dbReference type="PROSITE" id="PS50404"/>
    </source>
</evidence>
<dbReference type="InterPro" id="IPR050802">
    <property type="entry name" value="EF-GSTs"/>
</dbReference>
<dbReference type="PANTHER" id="PTHR43986:SF1">
    <property type="entry name" value="ELONGATION FACTOR 1-GAMMA"/>
    <property type="match status" value="1"/>
</dbReference>
<dbReference type="InterPro" id="IPR004045">
    <property type="entry name" value="Glutathione_S-Trfase_N"/>
</dbReference>
<dbReference type="SUPFAM" id="SSF52833">
    <property type="entry name" value="Thioredoxin-like"/>
    <property type="match status" value="1"/>
</dbReference>
<accession>A0AAD7BRW9</accession>
<dbReference type="SFLD" id="SFLDS00019">
    <property type="entry name" value="Glutathione_Transferase_(cytos"/>
    <property type="match status" value="1"/>
</dbReference>
<comment type="similarity">
    <text evidence="1">Belongs to the GST superfamily.</text>
</comment>
<evidence type="ECO:0000256" key="1">
    <source>
        <dbReference type="RuleBase" id="RU003494"/>
    </source>
</evidence>
<dbReference type="AlphaFoldDB" id="A0AAD7BRW9"/>
<feature type="domain" description="GST N-terminal" evidence="2">
    <location>
        <begin position="5"/>
        <end position="87"/>
    </location>
</feature>
<dbReference type="GO" id="GO:0006414">
    <property type="term" value="P:translational elongation"/>
    <property type="evidence" value="ECO:0007669"/>
    <property type="project" value="TreeGrafter"/>
</dbReference>
<feature type="domain" description="GST C-terminal" evidence="3">
    <location>
        <begin position="92"/>
        <end position="215"/>
    </location>
</feature>
<dbReference type="PROSITE" id="PS50404">
    <property type="entry name" value="GST_NTER"/>
    <property type="match status" value="1"/>
</dbReference>
<dbReference type="Gene3D" id="3.40.30.10">
    <property type="entry name" value="Glutaredoxin"/>
    <property type="match status" value="1"/>
</dbReference>
<organism evidence="4 5">
    <name type="scientific">Roridomyces roridus</name>
    <dbReference type="NCBI Taxonomy" id="1738132"/>
    <lineage>
        <taxon>Eukaryota</taxon>
        <taxon>Fungi</taxon>
        <taxon>Dikarya</taxon>
        <taxon>Basidiomycota</taxon>
        <taxon>Agaricomycotina</taxon>
        <taxon>Agaricomycetes</taxon>
        <taxon>Agaricomycetidae</taxon>
        <taxon>Agaricales</taxon>
        <taxon>Marasmiineae</taxon>
        <taxon>Mycenaceae</taxon>
        <taxon>Roridomyces</taxon>
    </lineage>
</organism>
<reference evidence="4" key="1">
    <citation type="submission" date="2023-03" db="EMBL/GenBank/DDBJ databases">
        <title>Massive genome expansion in bonnet fungi (Mycena s.s.) driven by repeated elements and novel gene families across ecological guilds.</title>
        <authorList>
            <consortium name="Lawrence Berkeley National Laboratory"/>
            <person name="Harder C.B."/>
            <person name="Miyauchi S."/>
            <person name="Viragh M."/>
            <person name="Kuo A."/>
            <person name="Thoen E."/>
            <person name="Andreopoulos B."/>
            <person name="Lu D."/>
            <person name="Skrede I."/>
            <person name="Drula E."/>
            <person name="Henrissat B."/>
            <person name="Morin E."/>
            <person name="Kohler A."/>
            <person name="Barry K."/>
            <person name="LaButti K."/>
            <person name="Morin E."/>
            <person name="Salamov A."/>
            <person name="Lipzen A."/>
            <person name="Mereny Z."/>
            <person name="Hegedus B."/>
            <person name="Baldrian P."/>
            <person name="Stursova M."/>
            <person name="Weitz H."/>
            <person name="Taylor A."/>
            <person name="Grigoriev I.V."/>
            <person name="Nagy L.G."/>
            <person name="Martin F."/>
            <person name="Kauserud H."/>
        </authorList>
    </citation>
    <scope>NUCLEOTIDE SEQUENCE</scope>
    <source>
        <strain evidence="4">9284</strain>
    </source>
</reference>
<evidence type="ECO:0000313" key="5">
    <source>
        <dbReference type="Proteomes" id="UP001221142"/>
    </source>
</evidence>